<dbReference type="Proteomes" id="UP000199392">
    <property type="component" value="Unassembled WGS sequence"/>
</dbReference>
<accession>A0A1I6V6M2</accession>
<proteinExistence type="predicted"/>
<keyword evidence="3" id="KW-1185">Reference proteome</keyword>
<gene>
    <name evidence="2" type="ORF">SAMN04488050_1106</name>
</gene>
<organism evidence="2 3">
    <name type="scientific">Alloyangia pacifica</name>
    <dbReference type="NCBI Taxonomy" id="311180"/>
    <lineage>
        <taxon>Bacteria</taxon>
        <taxon>Pseudomonadati</taxon>
        <taxon>Pseudomonadota</taxon>
        <taxon>Alphaproteobacteria</taxon>
        <taxon>Rhodobacterales</taxon>
        <taxon>Roseobacteraceae</taxon>
        <taxon>Alloyangia</taxon>
    </lineage>
</organism>
<reference evidence="3" key="1">
    <citation type="submission" date="2016-10" db="EMBL/GenBank/DDBJ databases">
        <authorList>
            <person name="Varghese N."/>
            <person name="Submissions S."/>
        </authorList>
    </citation>
    <scope>NUCLEOTIDE SEQUENCE [LARGE SCALE GENOMIC DNA]</scope>
    <source>
        <strain evidence="3">DSM 26894</strain>
    </source>
</reference>
<feature type="compositionally biased region" description="Basic and acidic residues" evidence="1">
    <location>
        <begin position="21"/>
        <end position="32"/>
    </location>
</feature>
<evidence type="ECO:0000313" key="3">
    <source>
        <dbReference type="Proteomes" id="UP000199392"/>
    </source>
</evidence>
<sequence>MHVERIEFDGFRPMDQSPADHPMDRLPRDHPPGHGTANRVREAADPCAEGPPPRSVSLIARNGQIRVSLYPAAEEPRRALISGIRQILRMPEYRSGAARLTFAQILPLRGLERRPRPGNGPGGD</sequence>
<protein>
    <submittedName>
        <fullName evidence="2">Uncharacterized protein</fullName>
    </submittedName>
</protein>
<dbReference type="EMBL" id="FOZW01000010">
    <property type="protein sequence ID" value="SFT09317.1"/>
    <property type="molecule type" value="Genomic_DNA"/>
</dbReference>
<feature type="region of interest" description="Disordered" evidence="1">
    <location>
        <begin position="1"/>
        <end position="55"/>
    </location>
</feature>
<evidence type="ECO:0000313" key="2">
    <source>
        <dbReference type="EMBL" id="SFT09317.1"/>
    </source>
</evidence>
<name>A0A1I6V6M2_9RHOB</name>
<dbReference type="AlphaFoldDB" id="A0A1I6V6M2"/>
<evidence type="ECO:0000256" key="1">
    <source>
        <dbReference type="SAM" id="MobiDB-lite"/>
    </source>
</evidence>
<feature type="compositionally biased region" description="Basic and acidic residues" evidence="1">
    <location>
        <begin position="1"/>
        <end position="12"/>
    </location>
</feature>